<sequence length="32" mass="3642">MVAQPRLGRAITWMPLSMTCRNCLNTSMSKML</sequence>
<protein>
    <submittedName>
        <fullName evidence="1">Uncharacterized protein</fullName>
    </submittedName>
</protein>
<accession>X0GM61</accession>
<dbReference type="AlphaFoldDB" id="X0GM61"/>
<dbReference type="EMBL" id="KK034156">
    <property type="protein sequence ID" value="EXL64363.1"/>
    <property type="molecule type" value="Genomic_DNA"/>
</dbReference>
<dbReference type="Proteomes" id="UP000030676">
    <property type="component" value="Unassembled WGS sequence"/>
</dbReference>
<proteinExistence type="predicted"/>
<organism evidence="1">
    <name type="scientific">Fusarium oxysporum f. sp. conglutinans race 2 54008</name>
    <dbReference type="NCBI Taxonomy" id="1089457"/>
    <lineage>
        <taxon>Eukaryota</taxon>
        <taxon>Fungi</taxon>
        <taxon>Dikarya</taxon>
        <taxon>Ascomycota</taxon>
        <taxon>Pezizomycotina</taxon>
        <taxon>Sordariomycetes</taxon>
        <taxon>Hypocreomycetidae</taxon>
        <taxon>Hypocreales</taxon>
        <taxon>Nectriaceae</taxon>
        <taxon>Fusarium</taxon>
        <taxon>Fusarium oxysporum species complex</taxon>
    </lineage>
</organism>
<dbReference type="HOGENOM" id="CLU_3392403_0_0_1"/>
<reference evidence="1" key="1">
    <citation type="submission" date="2011-11" db="EMBL/GenBank/DDBJ databases">
        <title>The Genome Sequence of Fusarium oxysporum PHW808.</title>
        <authorList>
            <consortium name="The Broad Institute Genome Sequencing Platform"/>
            <person name="Ma L.-J."/>
            <person name="Gale L.R."/>
            <person name="Schwartz D.C."/>
            <person name="Zhou S."/>
            <person name="Corby-Kistler H."/>
            <person name="Young S.K."/>
            <person name="Zeng Q."/>
            <person name="Gargeya S."/>
            <person name="Fitzgerald M."/>
            <person name="Haas B."/>
            <person name="Abouelleil A."/>
            <person name="Alvarado L."/>
            <person name="Arachchi H.M."/>
            <person name="Berlin A."/>
            <person name="Brown A."/>
            <person name="Chapman S.B."/>
            <person name="Chen Z."/>
            <person name="Dunbar C."/>
            <person name="Freedman E."/>
            <person name="Gearin G."/>
            <person name="Goldberg J."/>
            <person name="Griggs A."/>
            <person name="Gujja S."/>
            <person name="Heiman D."/>
            <person name="Howarth C."/>
            <person name="Larson L."/>
            <person name="Lui A."/>
            <person name="MacDonald P.J.P."/>
            <person name="Montmayeur A."/>
            <person name="Murphy C."/>
            <person name="Neiman D."/>
            <person name="Pearson M."/>
            <person name="Priest M."/>
            <person name="Roberts A."/>
            <person name="Saif S."/>
            <person name="Shea T."/>
            <person name="Shenoy N."/>
            <person name="Sisk P."/>
            <person name="Stolte C."/>
            <person name="Sykes S."/>
            <person name="Wortman J."/>
            <person name="Nusbaum C."/>
            <person name="Birren B."/>
        </authorList>
    </citation>
    <scope>NUCLEOTIDE SEQUENCE [LARGE SCALE GENOMIC DNA]</scope>
    <source>
        <strain evidence="1">54008</strain>
    </source>
</reference>
<gene>
    <name evidence="1" type="ORF">FOPG_19372</name>
</gene>
<name>X0GM61_FUSOX</name>
<reference evidence="1" key="2">
    <citation type="submission" date="2014-03" db="EMBL/GenBank/DDBJ databases">
        <title>The Genome Annotation of Fusarium oxysporum PHW808.</title>
        <authorList>
            <consortium name="The Broad Institute Genomics Platform"/>
            <person name="Ma L.-J."/>
            <person name="Corby-Kistler H."/>
            <person name="Broz K."/>
            <person name="Gale L.R."/>
            <person name="Jonkers W."/>
            <person name="O'Donnell K."/>
            <person name="Ploetz R."/>
            <person name="Steinberg C."/>
            <person name="Schwartz D.C."/>
            <person name="VanEtten H."/>
            <person name="Zhou S."/>
            <person name="Young S.K."/>
            <person name="Zeng Q."/>
            <person name="Gargeya S."/>
            <person name="Fitzgerald M."/>
            <person name="Abouelleil A."/>
            <person name="Alvarado L."/>
            <person name="Chapman S.B."/>
            <person name="Gainer-Dewar J."/>
            <person name="Goldberg J."/>
            <person name="Griggs A."/>
            <person name="Gujja S."/>
            <person name="Hansen M."/>
            <person name="Howarth C."/>
            <person name="Imamovic A."/>
            <person name="Ireland A."/>
            <person name="Larimer J."/>
            <person name="McCowan C."/>
            <person name="Murphy C."/>
            <person name="Pearson M."/>
            <person name="Poon T.W."/>
            <person name="Priest M."/>
            <person name="Roberts A."/>
            <person name="Saif S."/>
            <person name="Shea T."/>
            <person name="Sykes S."/>
            <person name="Wortman J."/>
            <person name="Nusbaum C."/>
            <person name="Birren B."/>
        </authorList>
    </citation>
    <scope>NUCLEOTIDE SEQUENCE</scope>
    <source>
        <strain evidence="1">54008</strain>
    </source>
</reference>
<evidence type="ECO:0000313" key="1">
    <source>
        <dbReference type="EMBL" id="EXL64363.1"/>
    </source>
</evidence>